<dbReference type="Proteomes" id="UP000265703">
    <property type="component" value="Unassembled WGS sequence"/>
</dbReference>
<gene>
    <name evidence="2" type="ORF">C1645_816462</name>
</gene>
<dbReference type="EMBL" id="QKYT01000058">
    <property type="protein sequence ID" value="RIA95634.1"/>
    <property type="molecule type" value="Genomic_DNA"/>
</dbReference>
<organism evidence="2 3">
    <name type="scientific">Glomus cerebriforme</name>
    <dbReference type="NCBI Taxonomy" id="658196"/>
    <lineage>
        <taxon>Eukaryota</taxon>
        <taxon>Fungi</taxon>
        <taxon>Fungi incertae sedis</taxon>
        <taxon>Mucoromycota</taxon>
        <taxon>Glomeromycotina</taxon>
        <taxon>Glomeromycetes</taxon>
        <taxon>Glomerales</taxon>
        <taxon>Glomeraceae</taxon>
        <taxon>Glomus</taxon>
    </lineage>
</organism>
<keyword evidence="3" id="KW-1185">Reference proteome</keyword>
<accession>A0A397TLB4</accession>
<dbReference type="OrthoDB" id="2313461at2759"/>
<evidence type="ECO:0000313" key="3">
    <source>
        <dbReference type="Proteomes" id="UP000265703"/>
    </source>
</evidence>
<feature type="region of interest" description="Disordered" evidence="1">
    <location>
        <begin position="72"/>
        <end position="93"/>
    </location>
</feature>
<name>A0A397TLB4_9GLOM</name>
<evidence type="ECO:0000256" key="1">
    <source>
        <dbReference type="SAM" id="MobiDB-lite"/>
    </source>
</evidence>
<comment type="caution">
    <text evidence="2">The sequence shown here is derived from an EMBL/GenBank/DDBJ whole genome shotgun (WGS) entry which is preliminary data.</text>
</comment>
<evidence type="ECO:0000313" key="2">
    <source>
        <dbReference type="EMBL" id="RIA95634.1"/>
    </source>
</evidence>
<protein>
    <submittedName>
        <fullName evidence="2">Uncharacterized protein</fullName>
    </submittedName>
</protein>
<reference evidence="2 3" key="1">
    <citation type="submission" date="2018-06" db="EMBL/GenBank/DDBJ databases">
        <title>Comparative genomics reveals the genomic features of Rhizophagus irregularis, R. cerebriforme, R. diaphanum and Gigaspora rosea, and their symbiotic lifestyle signature.</title>
        <authorList>
            <person name="Morin E."/>
            <person name="San Clemente H."/>
            <person name="Chen E.C.H."/>
            <person name="De La Providencia I."/>
            <person name="Hainaut M."/>
            <person name="Kuo A."/>
            <person name="Kohler A."/>
            <person name="Murat C."/>
            <person name="Tang N."/>
            <person name="Roy S."/>
            <person name="Loubradou J."/>
            <person name="Henrissat B."/>
            <person name="Grigoriev I.V."/>
            <person name="Corradi N."/>
            <person name="Roux C."/>
            <person name="Martin F.M."/>
        </authorList>
    </citation>
    <scope>NUCLEOTIDE SEQUENCE [LARGE SCALE GENOMIC DNA]</scope>
    <source>
        <strain evidence="2 3">DAOM 227022</strain>
    </source>
</reference>
<proteinExistence type="predicted"/>
<dbReference type="AlphaFoldDB" id="A0A397TLB4"/>
<sequence>MNDNNNIFPAHLSTSPDYNYQQSISDDFLNINVTNFSDHNHQFSNNSDEMSPDNNYQQYDTLNNISLYSSSQYMSNDASNDNDAISPDHNHQQYDASNNISFYDFQQSMSNDASNDNVVIFPNHYHQQYDTPNNISLYNSQQSMSYGTSNDSAAIFADQQCNVALNDNVTISSYNDASVVQMQYVDQTPPLLNSLNITINSPQNLSEIFRFGFKIVIMPITNSNMQTLP</sequence>
<feature type="compositionally biased region" description="Polar residues" evidence="1">
    <location>
        <begin position="72"/>
        <end position="83"/>
    </location>
</feature>